<evidence type="ECO:0000313" key="7">
    <source>
        <dbReference type="EMBL" id="GGJ67519.1"/>
    </source>
</evidence>
<protein>
    <submittedName>
        <fullName evidence="7">MFS transporter</fullName>
    </submittedName>
</protein>
<evidence type="ECO:0000256" key="1">
    <source>
        <dbReference type="ARBA" id="ARBA00004651"/>
    </source>
</evidence>
<sequence length="407" mass="41947">MGAEANNSASGTLRWLLILIATALLSQTTLNLVRPVTTYKLISLDAGPVTVGVTTAAFALLPMVTAVWLGRISSRIPKIRFLMLAGAGLMGLGSLGVAAANGFAMVAIASAVLGMGHLLFTIGGQSSIARYFPDDQLDRGFGWFTAAYAAGQFLGPLIAGAILGTTSSADSPERVADISLSLWIGAGCALLAIPLLLPNLQPRLSKSAAAAAAPKSEASIISILRIKSIPSHMLASLALLSIIDILTAFLPLVAEKHGVAPAVVGVLLALRGGASVISRLFLPWISTHFSRESMLLTSLFAAGISIALAPLFIDVLWLAALALIVGGFFLGMGQPVTMTMVSTSVPAQDRGAALAVRLMGNRLGQVLLPIAASTVAVGTGPAGAIWFCCGLLCVSGVEKSLRKEREN</sequence>
<keyword evidence="8" id="KW-1185">Reference proteome</keyword>
<evidence type="ECO:0000259" key="6">
    <source>
        <dbReference type="PROSITE" id="PS50850"/>
    </source>
</evidence>
<evidence type="ECO:0000256" key="2">
    <source>
        <dbReference type="ARBA" id="ARBA00022692"/>
    </source>
</evidence>
<dbReference type="InterPro" id="IPR052528">
    <property type="entry name" value="Sugar_transport-like"/>
</dbReference>
<feature type="transmembrane region" description="Helical" evidence="5">
    <location>
        <begin position="259"/>
        <end position="282"/>
    </location>
</feature>
<dbReference type="Pfam" id="PF07690">
    <property type="entry name" value="MFS_1"/>
    <property type="match status" value="1"/>
</dbReference>
<keyword evidence="2 5" id="KW-0812">Transmembrane</keyword>
<dbReference type="GeneID" id="303305142"/>
<reference evidence="8" key="1">
    <citation type="journal article" date="2019" name="Int. J. Syst. Evol. Microbiol.">
        <title>The Global Catalogue of Microorganisms (GCM) 10K type strain sequencing project: providing services to taxonomists for standard genome sequencing and annotation.</title>
        <authorList>
            <consortium name="The Broad Institute Genomics Platform"/>
            <consortium name="The Broad Institute Genome Sequencing Center for Infectious Disease"/>
            <person name="Wu L."/>
            <person name="Ma J."/>
        </authorList>
    </citation>
    <scope>NUCLEOTIDE SEQUENCE [LARGE SCALE GENOMIC DNA]</scope>
    <source>
        <strain evidence="8">CGMCC 1.3685</strain>
    </source>
</reference>
<feature type="transmembrane region" description="Helical" evidence="5">
    <location>
        <begin position="366"/>
        <end position="397"/>
    </location>
</feature>
<evidence type="ECO:0000256" key="5">
    <source>
        <dbReference type="SAM" id="Phobius"/>
    </source>
</evidence>
<proteinExistence type="predicted"/>
<dbReference type="RefSeq" id="WP_188686379.1">
    <property type="nucleotide sequence ID" value="NZ_BMKX01000007.1"/>
</dbReference>
<accession>A0ABQ2DRR6</accession>
<feature type="transmembrane region" description="Helical" evidence="5">
    <location>
        <begin position="81"/>
        <end position="100"/>
    </location>
</feature>
<feature type="transmembrane region" description="Helical" evidence="5">
    <location>
        <begin position="294"/>
        <end position="313"/>
    </location>
</feature>
<gene>
    <name evidence="7" type="ORF">GCM10007173_27980</name>
</gene>
<dbReference type="InterPro" id="IPR011701">
    <property type="entry name" value="MFS"/>
</dbReference>
<dbReference type="InterPro" id="IPR020846">
    <property type="entry name" value="MFS_dom"/>
</dbReference>
<feature type="transmembrane region" description="Helical" evidence="5">
    <location>
        <begin position="106"/>
        <end position="129"/>
    </location>
</feature>
<keyword evidence="3 5" id="KW-1133">Transmembrane helix</keyword>
<dbReference type="PANTHER" id="PTHR23526">
    <property type="entry name" value="INTEGRAL MEMBRANE TRANSPORT PROTEIN-RELATED"/>
    <property type="match status" value="1"/>
</dbReference>
<feature type="domain" description="Major facilitator superfamily (MFS) profile" evidence="6">
    <location>
        <begin position="15"/>
        <end position="407"/>
    </location>
</feature>
<feature type="transmembrane region" description="Helical" evidence="5">
    <location>
        <begin position="12"/>
        <end position="30"/>
    </location>
</feature>
<dbReference type="Gene3D" id="1.20.1250.20">
    <property type="entry name" value="MFS general substrate transporter like domains"/>
    <property type="match status" value="1"/>
</dbReference>
<organism evidence="7 8">
    <name type="scientific">Glutamicibacter ardleyensis</name>
    <dbReference type="NCBI Taxonomy" id="225894"/>
    <lineage>
        <taxon>Bacteria</taxon>
        <taxon>Bacillati</taxon>
        <taxon>Actinomycetota</taxon>
        <taxon>Actinomycetes</taxon>
        <taxon>Micrococcales</taxon>
        <taxon>Micrococcaceae</taxon>
        <taxon>Glutamicibacter</taxon>
    </lineage>
</organism>
<feature type="transmembrane region" description="Helical" evidence="5">
    <location>
        <begin position="141"/>
        <end position="163"/>
    </location>
</feature>
<evidence type="ECO:0000256" key="3">
    <source>
        <dbReference type="ARBA" id="ARBA00022989"/>
    </source>
</evidence>
<dbReference type="PANTHER" id="PTHR23526:SF4">
    <property type="entry name" value="INTEGRAL MEMBRANE TRANSPORT PROTEIN"/>
    <property type="match status" value="1"/>
</dbReference>
<name>A0ABQ2DRR6_9MICC</name>
<feature type="transmembrane region" description="Helical" evidence="5">
    <location>
        <begin position="233"/>
        <end position="253"/>
    </location>
</feature>
<comment type="caution">
    <text evidence="7">The sequence shown here is derived from an EMBL/GenBank/DDBJ whole genome shotgun (WGS) entry which is preliminary data.</text>
</comment>
<keyword evidence="4 5" id="KW-0472">Membrane</keyword>
<evidence type="ECO:0000313" key="8">
    <source>
        <dbReference type="Proteomes" id="UP000606115"/>
    </source>
</evidence>
<dbReference type="Proteomes" id="UP000606115">
    <property type="component" value="Unassembled WGS sequence"/>
</dbReference>
<evidence type="ECO:0000256" key="4">
    <source>
        <dbReference type="ARBA" id="ARBA00023136"/>
    </source>
</evidence>
<feature type="transmembrane region" description="Helical" evidence="5">
    <location>
        <begin position="175"/>
        <end position="197"/>
    </location>
</feature>
<dbReference type="PROSITE" id="PS50850">
    <property type="entry name" value="MFS"/>
    <property type="match status" value="1"/>
</dbReference>
<comment type="subcellular location">
    <subcellularLocation>
        <location evidence="1">Cell membrane</location>
        <topology evidence="1">Multi-pass membrane protein</topology>
    </subcellularLocation>
</comment>
<feature type="transmembrane region" description="Helical" evidence="5">
    <location>
        <begin position="50"/>
        <end position="69"/>
    </location>
</feature>
<dbReference type="InterPro" id="IPR036259">
    <property type="entry name" value="MFS_trans_sf"/>
</dbReference>
<dbReference type="SUPFAM" id="SSF103473">
    <property type="entry name" value="MFS general substrate transporter"/>
    <property type="match status" value="1"/>
</dbReference>
<dbReference type="EMBL" id="BMKX01000007">
    <property type="protein sequence ID" value="GGJ67519.1"/>
    <property type="molecule type" value="Genomic_DNA"/>
</dbReference>